<evidence type="ECO:0000313" key="8">
    <source>
        <dbReference type="EMBL" id="PZE21175.1"/>
    </source>
</evidence>
<dbReference type="Pfam" id="PF10372">
    <property type="entry name" value="CdaS_N"/>
    <property type="match status" value="1"/>
</dbReference>
<dbReference type="RefSeq" id="WP_089200030.1">
    <property type="nucleotide sequence ID" value="NZ_NHRJ02000004.1"/>
</dbReference>
<evidence type="ECO:0000313" key="9">
    <source>
        <dbReference type="Proteomes" id="UP000214746"/>
    </source>
</evidence>
<comment type="catalytic activity">
    <reaction evidence="1">
        <text>2 ATP = 3',3'-c-di-AMP + 2 diphosphate</text>
        <dbReference type="Rhea" id="RHEA:35655"/>
        <dbReference type="ChEBI" id="CHEBI:30616"/>
        <dbReference type="ChEBI" id="CHEBI:33019"/>
        <dbReference type="ChEBI" id="CHEBI:71500"/>
        <dbReference type="EC" id="2.7.7.85"/>
    </reaction>
</comment>
<dbReference type="InterPro" id="IPR036888">
    <property type="entry name" value="DNA_integrity_DisA_N_sf"/>
</dbReference>
<keyword evidence="6" id="KW-0175">Coiled coil</keyword>
<dbReference type="AlphaFoldDB" id="A0A2W1NNX8"/>
<evidence type="ECO:0000256" key="1">
    <source>
        <dbReference type="ARBA" id="ARBA00000877"/>
    </source>
</evidence>
<keyword evidence="9" id="KW-1185">Reference proteome</keyword>
<evidence type="ECO:0000256" key="4">
    <source>
        <dbReference type="ARBA" id="ARBA00022741"/>
    </source>
</evidence>
<dbReference type="InterPro" id="IPR053472">
    <property type="entry name" value="DAC_CdaS-like"/>
</dbReference>
<dbReference type="SUPFAM" id="SSF143597">
    <property type="entry name" value="YojJ-like"/>
    <property type="match status" value="1"/>
</dbReference>
<dbReference type="NCBIfam" id="NF038328">
    <property type="entry name" value="c-di-AMP_CdaS"/>
    <property type="match status" value="1"/>
</dbReference>
<organism evidence="8 9">
    <name type="scientific">Paenibacillus xerothermodurans</name>
    <dbReference type="NCBI Taxonomy" id="1977292"/>
    <lineage>
        <taxon>Bacteria</taxon>
        <taxon>Bacillati</taxon>
        <taxon>Bacillota</taxon>
        <taxon>Bacilli</taxon>
        <taxon>Bacillales</taxon>
        <taxon>Paenibacillaceae</taxon>
        <taxon>Paenibacillus</taxon>
    </lineage>
</organism>
<dbReference type="InterPro" id="IPR019457">
    <property type="entry name" value="CdaS_N"/>
</dbReference>
<protein>
    <recommendedName>
        <fullName evidence="7">DAC domain-containing protein</fullName>
    </recommendedName>
</protein>
<sequence length="201" mass="21829">MDELCDFSPLKLELKDQLQAVIERLQSTLRGLDEEDRCLLNEFASIGAEISAAESLAATFYMRCYLSSYTDKYWDITQAAQNLSKRRHGALIVVQREDPLDQLITPGIPIGATLTHALLESVFIAGGPLHDGAVLVHGNKIVSAANVLPLTAIVTEKKLGTRHRAAIGLTERSDALVIVVSEETGKASFSMTGNLYAFALS</sequence>
<dbReference type="GO" id="GO:0005524">
    <property type="term" value="F:ATP binding"/>
    <property type="evidence" value="ECO:0007669"/>
    <property type="project" value="UniProtKB-KW"/>
</dbReference>
<keyword evidence="5" id="KW-0067">ATP-binding</keyword>
<name>A0A2W1NNX8_PAEXE</name>
<dbReference type="Proteomes" id="UP000214746">
    <property type="component" value="Unassembled WGS sequence"/>
</dbReference>
<dbReference type="GO" id="GO:0004016">
    <property type="term" value="F:adenylate cyclase activity"/>
    <property type="evidence" value="ECO:0007669"/>
    <property type="project" value="TreeGrafter"/>
</dbReference>
<dbReference type="Gene3D" id="3.40.1700.10">
    <property type="entry name" value="DNA integrity scanning protein, DisA, N-terminal domain"/>
    <property type="match status" value="1"/>
</dbReference>
<dbReference type="GO" id="GO:0106408">
    <property type="term" value="F:diadenylate cyclase activity"/>
    <property type="evidence" value="ECO:0007669"/>
    <property type="project" value="UniProtKB-EC"/>
</dbReference>
<evidence type="ECO:0000256" key="6">
    <source>
        <dbReference type="SAM" id="Coils"/>
    </source>
</evidence>
<dbReference type="PANTHER" id="PTHR34185:SF2">
    <property type="entry name" value="CYCLIC DI-AMP SYNTHASE CDAS"/>
    <property type="match status" value="1"/>
</dbReference>
<feature type="domain" description="DAC" evidence="7">
    <location>
        <begin position="53"/>
        <end position="201"/>
    </location>
</feature>
<comment type="caution">
    <text evidence="8">The sequence shown here is derived from an EMBL/GenBank/DDBJ whole genome shotgun (WGS) entry which is preliminary data.</text>
</comment>
<dbReference type="EMBL" id="NHRJ02000004">
    <property type="protein sequence ID" value="PZE21175.1"/>
    <property type="molecule type" value="Genomic_DNA"/>
</dbReference>
<proteinExistence type="predicted"/>
<dbReference type="PROSITE" id="PS51794">
    <property type="entry name" value="DAC"/>
    <property type="match status" value="1"/>
</dbReference>
<evidence type="ECO:0000259" key="7">
    <source>
        <dbReference type="PROSITE" id="PS51794"/>
    </source>
</evidence>
<dbReference type="InterPro" id="IPR003390">
    <property type="entry name" value="DNA_integrity_scan_DisA_N"/>
</dbReference>
<dbReference type="InterPro" id="IPR050338">
    <property type="entry name" value="DisA"/>
</dbReference>
<keyword evidence="4" id="KW-0547">Nucleotide-binding</keyword>
<dbReference type="OrthoDB" id="9807385at2"/>
<evidence type="ECO:0000256" key="3">
    <source>
        <dbReference type="ARBA" id="ARBA00022695"/>
    </source>
</evidence>
<gene>
    <name evidence="8" type="ORF">CBW46_010325</name>
</gene>
<dbReference type="Pfam" id="PF02457">
    <property type="entry name" value="DAC"/>
    <property type="match status" value="1"/>
</dbReference>
<evidence type="ECO:0000256" key="2">
    <source>
        <dbReference type="ARBA" id="ARBA00022679"/>
    </source>
</evidence>
<evidence type="ECO:0000256" key="5">
    <source>
        <dbReference type="ARBA" id="ARBA00022840"/>
    </source>
</evidence>
<accession>A0A2W1NNX8</accession>
<dbReference type="Gene3D" id="1.10.287.770">
    <property type="entry name" value="YojJ-like"/>
    <property type="match status" value="1"/>
</dbReference>
<keyword evidence="3" id="KW-0548">Nucleotidyltransferase</keyword>
<keyword evidence="2" id="KW-0808">Transferase</keyword>
<reference evidence="8" key="1">
    <citation type="submission" date="2018-06" db="EMBL/GenBank/DDBJ databases">
        <title>Paenibacillus xerothermodurans sp. nov. an extremely dry heat resistant spore forming bacterium isolated from the soil of Cape Canaveral, Florida.</title>
        <authorList>
            <person name="Seuylemezian A."/>
            <person name="Kaur N."/>
            <person name="Patil P."/>
            <person name="Patil P."/>
            <person name="Mayilraj S."/>
            <person name="Vaishampayan P."/>
        </authorList>
    </citation>
    <scope>NUCLEOTIDE SEQUENCE [LARGE SCALE GENOMIC DNA]</scope>
    <source>
        <strain evidence="8">ATCC 27380</strain>
    </source>
</reference>
<dbReference type="PANTHER" id="PTHR34185">
    <property type="entry name" value="DIADENYLATE CYCLASE"/>
    <property type="match status" value="1"/>
</dbReference>
<feature type="coiled-coil region" evidence="6">
    <location>
        <begin position="15"/>
        <end position="42"/>
    </location>
</feature>